<keyword evidence="3" id="KW-1185">Reference proteome</keyword>
<comment type="caution">
    <text evidence="2">The sequence shown here is derived from an EMBL/GenBank/DDBJ whole genome shotgun (WGS) entry which is preliminary data.</text>
</comment>
<gene>
    <name evidence="2" type="ORF">GWI33_023223</name>
    <name evidence="1" type="ORF">GWI33_023224</name>
</gene>
<dbReference type="Proteomes" id="UP000625711">
    <property type="component" value="Unassembled WGS sequence"/>
</dbReference>
<reference evidence="2" key="1">
    <citation type="submission" date="2020-08" db="EMBL/GenBank/DDBJ databases">
        <title>Genome sequencing and assembly of the red palm weevil Rhynchophorus ferrugineus.</title>
        <authorList>
            <person name="Dias G.B."/>
            <person name="Bergman C.M."/>
            <person name="Manee M."/>
        </authorList>
    </citation>
    <scope>NUCLEOTIDE SEQUENCE</scope>
    <source>
        <strain evidence="2">AA-2017</strain>
        <tissue evidence="2">Whole larva</tissue>
    </source>
</reference>
<evidence type="ECO:0000313" key="2">
    <source>
        <dbReference type="EMBL" id="KAF7264431.1"/>
    </source>
</evidence>
<dbReference type="EMBL" id="JAACXV010017093">
    <property type="protein sequence ID" value="KAF7264430.1"/>
    <property type="molecule type" value="Genomic_DNA"/>
</dbReference>
<organism evidence="2 3">
    <name type="scientific">Rhynchophorus ferrugineus</name>
    <name type="common">Red palm weevil</name>
    <name type="synonym">Curculio ferrugineus</name>
    <dbReference type="NCBI Taxonomy" id="354439"/>
    <lineage>
        <taxon>Eukaryota</taxon>
        <taxon>Metazoa</taxon>
        <taxon>Ecdysozoa</taxon>
        <taxon>Arthropoda</taxon>
        <taxon>Hexapoda</taxon>
        <taxon>Insecta</taxon>
        <taxon>Pterygota</taxon>
        <taxon>Neoptera</taxon>
        <taxon>Endopterygota</taxon>
        <taxon>Coleoptera</taxon>
        <taxon>Polyphaga</taxon>
        <taxon>Cucujiformia</taxon>
        <taxon>Curculionidae</taxon>
        <taxon>Dryophthorinae</taxon>
        <taxon>Rhynchophorus</taxon>
    </lineage>
</organism>
<evidence type="ECO:0000313" key="1">
    <source>
        <dbReference type="EMBL" id="KAF7264430.1"/>
    </source>
</evidence>
<dbReference type="AlphaFoldDB" id="A0A834LY18"/>
<evidence type="ECO:0000313" key="3">
    <source>
        <dbReference type="Proteomes" id="UP000625711"/>
    </source>
</evidence>
<dbReference type="EMBL" id="JAACXV010017092">
    <property type="protein sequence ID" value="KAF7264431.1"/>
    <property type="molecule type" value="Genomic_DNA"/>
</dbReference>
<accession>A0A834LY18</accession>
<proteinExistence type="predicted"/>
<name>A0A834LY18_RHYFE</name>
<sequence length="92" mass="10454">MIWLNDAFSCLTKYSNTHPDFFGVHPDWALYDKIVKEADVHSNFKALLSPPKARGLARKKAREKKRRKSGTGVQVGKIFLGQKALPLPKPHR</sequence>
<protein>
    <submittedName>
        <fullName evidence="2">Uncharacterized protein</fullName>
    </submittedName>
</protein>